<protein>
    <submittedName>
        <fullName evidence="4">Endocuticle structural glycoprotein ABD-5</fullName>
    </submittedName>
</protein>
<evidence type="ECO:0000313" key="5">
    <source>
        <dbReference type="Proteomes" id="UP000299102"/>
    </source>
</evidence>
<keyword evidence="5" id="KW-1185">Reference proteome</keyword>
<accession>A0A4C1ZXG7</accession>
<dbReference type="InterPro" id="IPR000618">
    <property type="entry name" value="Insect_cuticle"/>
</dbReference>
<feature type="signal peptide" evidence="3">
    <location>
        <begin position="1"/>
        <end position="23"/>
    </location>
</feature>
<dbReference type="AlphaFoldDB" id="A0A4C1ZXG7"/>
<reference evidence="4 5" key="1">
    <citation type="journal article" date="2019" name="Commun. Biol.">
        <title>The bagworm genome reveals a unique fibroin gene that provides high tensile strength.</title>
        <authorList>
            <person name="Kono N."/>
            <person name="Nakamura H."/>
            <person name="Ohtoshi R."/>
            <person name="Tomita M."/>
            <person name="Numata K."/>
            <person name="Arakawa K."/>
        </authorList>
    </citation>
    <scope>NUCLEOTIDE SEQUENCE [LARGE SCALE GENOMIC DNA]</scope>
</reference>
<gene>
    <name evidence="4" type="ORF">EVAR_68292_1</name>
</gene>
<evidence type="ECO:0000313" key="4">
    <source>
        <dbReference type="EMBL" id="GBP92690.1"/>
    </source>
</evidence>
<dbReference type="EMBL" id="BGZK01002298">
    <property type="protein sequence ID" value="GBP92690.1"/>
    <property type="molecule type" value="Genomic_DNA"/>
</dbReference>
<organism evidence="4 5">
    <name type="scientific">Eumeta variegata</name>
    <name type="common">Bagworm moth</name>
    <name type="synonym">Eumeta japonica</name>
    <dbReference type="NCBI Taxonomy" id="151549"/>
    <lineage>
        <taxon>Eukaryota</taxon>
        <taxon>Metazoa</taxon>
        <taxon>Ecdysozoa</taxon>
        <taxon>Arthropoda</taxon>
        <taxon>Hexapoda</taxon>
        <taxon>Insecta</taxon>
        <taxon>Pterygota</taxon>
        <taxon>Neoptera</taxon>
        <taxon>Endopterygota</taxon>
        <taxon>Lepidoptera</taxon>
        <taxon>Glossata</taxon>
        <taxon>Ditrysia</taxon>
        <taxon>Tineoidea</taxon>
        <taxon>Psychidae</taxon>
        <taxon>Oiketicinae</taxon>
        <taxon>Eumeta</taxon>
    </lineage>
</organism>
<dbReference type="GO" id="GO:0042302">
    <property type="term" value="F:structural constituent of cuticle"/>
    <property type="evidence" value="ECO:0007669"/>
    <property type="project" value="UniProtKB-UniRule"/>
</dbReference>
<dbReference type="Pfam" id="PF00379">
    <property type="entry name" value="Chitin_bind_4"/>
    <property type="match status" value="1"/>
</dbReference>
<dbReference type="OrthoDB" id="6436213at2759"/>
<evidence type="ECO:0000256" key="3">
    <source>
        <dbReference type="SAM" id="SignalP"/>
    </source>
</evidence>
<dbReference type="PROSITE" id="PS51155">
    <property type="entry name" value="CHIT_BIND_RR_2"/>
    <property type="match status" value="1"/>
</dbReference>
<keyword evidence="1 3" id="KW-0732">Signal</keyword>
<proteinExistence type="predicted"/>
<dbReference type="Proteomes" id="UP000299102">
    <property type="component" value="Unassembled WGS sequence"/>
</dbReference>
<evidence type="ECO:0000256" key="2">
    <source>
        <dbReference type="PROSITE-ProRule" id="PRU00497"/>
    </source>
</evidence>
<name>A0A4C1ZXG7_EUMVA</name>
<feature type="chain" id="PRO_5020036046" evidence="3">
    <location>
        <begin position="24"/>
        <end position="92"/>
    </location>
</feature>
<comment type="caution">
    <text evidence="4">The sequence shown here is derived from an EMBL/GenBank/DDBJ whole genome shotgun (WGS) entry which is preliminary data.</text>
</comment>
<sequence>METKYSKTIVILISLSMTSFADSDSDAKTIYYTSENDGVGNYEYRFETSNGISRQENGIVENAGQPNAYLRVAGSYFYPGTRWENRRSTLRS</sequence>
<evidence type="ECO:0000256" key="1">
    <source>
        <dbReference type="ARBA" id="ARBA00022729"/>
    </source>
</evidence>
<keyword evidence="2" id="KW-0193">Cuticle</keyword>